<keyword evidence="3" id="KW-1185">Reference proteome</keyword>
<organism evidence="2 3">
    <name type="scientific">Eragrostis curvula</name>
    <name type="common">weeping love grass</name>
    <dbReference type="NCBI Taxonomy" id="38414"/>
    <lineage>
        <taxon>Eukaryota</taxon>
        <taxon>Viridiplantae</taxon>
        <taxon>Streptophyta</taxon>
        <taxon>Embryophyta</taxon>
        <taxon>Tracheophyta</taxon>
        <taxon>Spermatophyta</taxon>
        <taxon>Magnoliopsida</taxon>
        <taxon>Liliopsida</taxon>
        <taxon>Poales</taxon>
        <taxon>Poaceae</taxon>
        <taxon>PACMAD clade</taxon>
        <taxon>Chloridoideae</taxon>
        <taxon>Eragrostideae</taxon>
        <taxon>Eragrostidinae</taxon>
        <taxon>Eragrostis</taxon>
    </lineage>
</organism>
<gene>
    <name evidence="2" type="ORF">EJB05_53184</name>
</gene>
<feature type="region of interest" description="Disordered" evidence="1">
    <location>
        <begin position="63"/>
        <end position="134"/>
    </location>
</feature>
<feature type="non-terminal residue" evidence="2">
    <location>
        <position position="1"/>
    </location>
</feature>
<comment type="caution">
    <text evidence="2">The sequence shown here is derived from an EMBL/GenBank/DDBJ whole genome shotgun (WGS) entry which is preliminary data.</text>
</comment>
<evidence type="ECO:0000256" key="1">
    <source>
        <dbReference type="SAM" id="MobiDB-lite"/>
    </source>
</evidence>
<dbReference type="Gramene" id="TVU01374">
    <property type="protein sequence ID" value="TVU01374"/>
    <property type="gene ID" value="EJB05_53184"/>
</dbReference>
<evidence type="ECO:0000313" key="2">
    <source>
        <dbReference type="EMBL" id="TVU01374.1"/>
    </source>
</evidence>
<dbReference type="AlphaFoldDB" id="A0A5J9SQX5"/>
<evidence type="ECO:0000313" key="3">
    <source>
        <dbReference type="Proteomes" id="UP000324897"/>
    </source>
</evidence>
<dbReference type="EMBL" id="RWGY01000450">
    <property type="protein sequence ID" value="TVU01374.1"/>
    <property type="molecule type" value="Genomic_DNA"/>
</dbReference>
<accession>A0A5J9SQX5</accession>
<feature type="compositionally biased region" description="Low complexity" evidence="1">
    <location>
        <begin position="112"/>
        <end position="126"/>
    </location>
</feature>
<proteinExistence type="predicted"/>
<reference evidence="2 3" key="1">
    <citation type="journal article" date="2019" name="Sci. Rep.">
        <title>A high-quality genome of Eragrostis curvula grass provides insights into Poaceae evolution and supports new strategies to enhance forage quality.</title>
        <authorList>
            <person name="Carballo J."/>
            <person name="Santos B.A.C.M."/>
            <person name="Zappacosta D."/>
            <person name="Garbus I."/>
            <person name="Selva J.P."/>
            <person name="Gallo C.A."/>
            <person name="Diaz A."/>
            <person name="Albertini E."/>
            <person name="Caccamo M."/>
            <person name="Echenique V."/>
        </authorList>
    </citation>
    <scope>NUCLEOTIDE SEQUENCE [LARGE SCALE GENOMIC DNA]</scope>
    <source>
        <strain evidence="3">cv. Victoria</strain>
        <tissue evidence="2">Leaf</tissue>
    </source>
</reference>
<dbReference type="Proteomes" id="UP000324897">
    <property type="component" value="Unassembled WGS sequence"/>
</dbReference>
<sequence length="286" mass="31086">MMKENMLGPGPRKGDTEGGQNVISSSFAMTIRRAIVGESLLPANFPHHSRSPQNVREVDDDGLEMSRGDRRQSGPPATGDTSTSHLLAPFNQGCSRRQFGSRPRDAASQSTPPASAVSVATNSTAPDAGEATSQEPLYQHGRLDIRILVHSIREPVRTAGEETEVRLKNYLKKKGVDGGPWRRLVIVGNLSECNIHCKKLFLLKYPTKQVHAGLAPRWHLANSGSRFHGVDEDANAVGAEVPCDRRADDEDFNLSIGHVLKDDLLGLIDGHPHHLRPRSLAAGALL</sequence>
<name>A0A5J9SQX5_9POAL</name>
<protein>
    <submittedName>
        <fullName evidence="2">Uncharacterized protein</fullName>
    </submittedName>
</protein>
<feature type="region of interest" description="Disordered" evidence="1">
    <location>
        <begin position="1"/>
        <end position="21"/>
    </location>
</feature>